<organism evidence="8">
    <name type="scientific">Haptolina brevifila</name>
    <dbReference type="NCBI Taxonomy" id="156173"/>
    <lineage>
        <taxon>Eukaryota</taxon>
        <taxon>Haptista</taxon>
        <taxon>Haptophyta</taxon>
        <taxon>Prymnesiophyceae</taxon>
        <taxon>Prymnesiales</taxon>
        <taxon>Prymnesiaceae</taxon>
        <taxon>Haptolina</taxon>
    </lineage>
</organism>
<sequence>MADDDAAEALFEELNQAPPDQALQIVSRWLTGHKLDAACGSLMKEIASDPSKWGTEPPTTPSPAPGNASRTPAAAPPVGEALPVPGTSTRPGRLFDAEPIDPGSVPEIMLTKPDPIFFGERDDKKREQSATEEFPLTVHFDPLTSGLESETHFRVEEKQIIAGRYVVIQYLGSGTFCHTVQCEDLKARAGGAHRFVCVKVSKNTKDILDQNLWEVKLLKLLARRVNAEQRNQLPTLLNVFYYRETLFIVYELLRDNLYHIYKYIEECHLPKYFTVERLREVSRQCLKTLEVLHEHEVIHCDLKPENILIQSLTACQVKVIDYGNAYLHHDQRCSYVQSRAYRAPEVVLGHAYTPKVDLWSLGCILMELLTNRLLFDNRSVQSLLASHIALLGPMPERLLQEGQLSEHYFQPGREQTLVGKHDGRICRLRPTQTSLANLCERHGCSDPRFADFIKTLLALDPEKRGSAKLALQHPFLQATGPCPPYKLNPADKSGEAGLRLLQKYKSLENVESPARDKSLSFGPSQLDGSLLQDDDVPGPATPTSFREQCYLDRERLEKKRSRKSGVSRWTSSGSSGGGGGGSPAGRDGKDLPSSLDGMVISPKTPASVDLAKKGRTAD</sequence>
<dbReference type="AlphaFoldDB" id="A0A7S2NG04"/>
<dbReference type="Pfam" id="PF00069">
    <property type="entry name" value="Pkinase"/>
    <property type="match status" value="1"/>
</dbReference>
<dbReference type="InterPro" id="IPR000719">
    <property type="entry name" value="Prot_kinase_dom"/>
</dbReference>
<evidence type="ECO:0000256" key="5">
    <source>
        <dbReference type="ARBA" id="ARBA00022840"/>
    </source>
</evidence>
<dbReference type="SUPFAM" id="SSF56112">
    <property type="entry name" value="Protein kinase-like (PK-like)"/>
    <property type="match status" value="1"/>
</dbReference>
<evidence type="ECO:0000256" key="6">
    <source>
        <dbReference type="SAM" id="MobiDB-lite"/>
    </source>
</evidence>
<dbReference type="GO" id="GO:0005524">
    <property type="term" value="F:ATP binding"/>
    <property type="evidence" value="ECO:0007669"/>
    <property type="project" value="UniProtKB-KW"/>
</dbReference>
<dbReference type="PROSITE" id="PS00108">
    <property type="entry name" value="PROTEIN_KINASE_ST"/>
    <property type="match status" value="1"/>
</dbReference>
<proteinExistence type="predicted"/>
<evidence type="ECO:0000259" key="7">
    <source>
        <dbReference type="PROSITE" id="PS50011"/>
    </source>
</evidence>
<dbReference type="PROSITE" id="PS50011">
    <property type="entry name" value="PROTEIN_KINASE_DOM"/>
    <property type="match status" value="1"/>
</dbReference>
<keyword evidence="5" id="KW-0067">ATP-binding</keyword>
<feature type="domain" description="Protein kinase" evidence="7">
    <location>
        <begin position="165"/>
        <end position="476"/>
    </location>
</feature>
<evidence type="ECO:0000313" key="8">
    <source>
        <dbReference type="EMBL" id="CAD9537952.1"/>
    </source>
</evidence>
<feature type="region of interest" description="Disordered" evidence="6">
    <location>
        <begin position="48"/>
        <end position="106"/>
    </location>
</feature>
<keyword evidence="2" id="KW-0808">Transferase</keyword>
<dbReference type="SMART" id="SM00220">
    <property type="entry name" value="S_TKc"/>
    <property type="match status" value="1"/>
</dbReference>
<keyword evidence="3" id="KW-0547">Nucleotide-binding</keyword>
<protein>
    <recommendedName>
        <fullName evidence="7">Protein kinase domain-containing protein</fullName>
    </recommendedName>
</protein>
<dbReference type="Gene3D" id="3.30.200.20">
    <property type="entry name" value="Phosphorylase Kinase, domain 1"/>
    <property type="match status" value="1"/>
</dbReference>
<dbReference type="PANTHER" id="PTHR24058">
    <property type="entry name" value="DUAL SPECIFICITY PROTEIN KINASE"/>
    <property type="match status" value="1"/>
</dbReference>
<keyword evidence="4" id="KW-0418">Kinase</keyword>
<dbReference type="EMBL" id="HBGU01074220">
    <property type="protein sequence ID" value="CAD9537952.1"/>
    <property type="molecule type" value="Transcribed_RNA"/>
</dbReference>
<feature type="region of interest" description="Disordered" evidence="6">
    <location>
        <begin position="511"/>
        <end position="618"/>
    </location>
</feature>
<reference evidence="8" key="1">
    <citation type="submission" date="2021-01" db="EMBL/GenBank/DDBJ databases">
        <authorList>
            <person name="Corre E."/>
            <person name="Pelletier E."/>
            <person name="Niang G."/>
            <person name="Scheremetjew M."/>
            <person name="Finn R."/>
            <person name="Kale V."/>
            <person name="Holt S."/>
            <person name="Cochrane G."/>
            <person name="Meng A."/>
            <person name="Brown T."/>
            <person name="Cohen L."/>
        </authorList>
    </citation>
    <scope>NUCLEOTIDE SEQUENCE</scope>
    <source>
        <strain evidence="8">UTEX LB 985</strain>
    </source>
</reference>
<dbReference type="InterPro" id="IPR011009">
    <property type="entry name" value="Kinase-like_dom_sf"/>
</dbReference>
<gene>
    <name evidence="8" type="ORF">CBRE1094_LOCUS40421</name>
</gene>
<accession>A0A7S2NG04</accession>
<dbReference type="Gene3D" id="1.10.510.10">
    <property type="entry name" value="Transferase(Phosphotransferase) domain 1"/>
    <property type="match status" value="1"/>
</dbReference>
<dbReference type="GO" id="GO:0004674">
    <property type="term" value="F:protein serine/threonine kinase activity"/>
    <property type="evidence" value="ECO:0007669"/>
    <property type="project" value="UniProtKB-KW"/>
</dbReference>
<keyword evidence="1" id="KW-0723">Serine/threonine-protein kinase</keyword>
<feature type="compositionally biased region" description="Gly residues" evidence="6">
    <location>
        <begin position="574"/>
        <end position="583"/>
    </location>
</feature>
<evidence type="ECO:0000256" key="3">
    <source>
        <dbReference type="ARBA" id="ARBA00022741"/>
    </source>
</evidence>
<dbReference type="PANTHER" id="PTHR24058:SF124">
    <property type="entry name" value="PROTEIN KINASE SUPERFAMILY PROTEIN"/>
    <property type="match status" value="1"/>
</dbReference>
<dbReference type="InterPro" id="IPR050494">
    <property type="entry name" value="Ser_Thr_dual-spec_kinase"/>
</dbReference>
<evidence type="ECO:0000256" key="1">
    <source>
        <dbReference type="ARBA" id="ARBA00022527"/>
    </source>
</evidence>
<dbReference type="InterPro" id="IPR008271">
    <property type="entry name" value="Ser/Thr_kinase_AS"/>
</dbReference>
<evidence type="ECO:0000256" key="4">
    <source>
        <dbReference type="ARBA" id="ARBA00022777"/>
    </source>
</evidence>
<name>A0A7S2NG04_9EUKA</name>
<evidence type="ECO:0000256" key="2">
    <source>
        <dbReference type="ARBA" id="ARBA00022679"/>
    </source>
</evidence>